<protein>
    <submittedName>
        <fullName evidence="5">Pellucida-binding 2-like</fullName>
    </submittedName>
</protein>
<dbReference type="PANTHER" id="PTHR15443">
    <property type="entry name" value="ZONA PELLUCIDA BINDING PROTEIN SP38"/>
    <property type="match status" value="1"/>
</dbReference>
<dbReference type="PANTHER" id="PTHR15443:SF5">
    <property type="entry name" value="ZONA PELLUCIDA-BINDING PROTEIN 1"/>
    <property type="match status" value="1"/>
</dbReference>
<evidence type="ECO:0000259" key="4">
    <source>
        <dbReference type="PROSITE" id="PS50835"/>
    </source>
</evidence>
<dbReference type="GO" id="GO:0001675">
    <property type="term" value="P:acrosome assembly"/>
    <property type="evidence" value="ECO:0007669"/>
    <property type="project" value="TreeGrafter"/>
</dbReference>
<dbReference type="AlphaFoldDB" id="A0AA35PAB1"/>
<dbReference type="InterPro" id="IPR010857">
    <property type="entry name" value="Sp38-bd"/>
</dbReference>
<dbReference type="GO" id="GO:0001669">
    <property type="term" value="C:acrosomal vesicle"/>
    <property type="evidence" value="ECO:0007669"/>
    <property type="project" value="TreeGrafter"/>
</dbReference>
<dbReference type="Gene3D" id="2.60.40.10">
    <property type="entry name" value="Immunoglobulins"/>
    <property type="match status" value="1"/>
</dbReference>
<feature type="region of interest" description="Disordered" evidence="1">
    <location>
        <begin position="373"/>
        <end position="491"/>
    </location>
</feature>
<organism evidence="5 6">
    <name type="scientific">Podarcis lilfordi</name>
    <name type="common">Lilford's wall lizard</name>
    <dbReference type="NCBI Taxonomy" id="74358"/>
    <lineage>
        <taxon>Eukaryota</taxon>
        <taxon>Metazoa</taxon>
        <taxon>Chordata</taxon>
        <taxon>Craniata</taxon>
        <taxon>Vertebrata</taxon>
        <taxon>Euteleostomi</taxon>
        <taxon>Lepidosauria</taxon>
        <taxon>Squamata</taxon>
        <taxon>Bifurcata</taxon>
        <taxon>Unidentata</taxon>
        <taxon>Episquamata</taxon>
        <taxon>Laterata</taxon>
        <taxon>Lacertibaenia</taxon>
        <taxon>Lacertidae</taxon>
        <taxon>Podarcis</taxon>
    </lineage>
</organism>
<dbReference type="EMBL" id="OX395131">
    <property type="protein sequence ID" value="CAI5777382.1"/>
    <property type="molecule type" value="Genomic_DNA"/>
</dbReference>
<reference evidence="5" key="1">
    <citation type="submission" date="2022-12" db="EMBL/GenBank/DDBJ databases">
        <authorList>
            <person name="Alioto T."/>
            <person name="Alioto T."/>
            <person name="Gomez Garrido J."/>
        </authorList>
    </citation>
    <scope>NUCLEOTIDE SEQUENCE</scope>
</reference>
<name>A0AA35PAB1_9SAUR</name>
<dbReference type="InterPro" id="IPR009030">
    <property type="entry name" value="Growth_fac_rcpt_cys_sf"/>
</dbReference>
<keyword evidence="3" id="KW-0732">Signal</keyword>
<dbReference type="SMART" id="SM01411">
    <property type="entry name" value="Ephrin_rec_like"/>
    <property type="match status" value="1"/>
</dbReference>
<keyword evidence="6" id="KW-1185">Reference proteome</keyword>
<evidence type="ECO:0000313" key="6">
    <source>
        <dbReference type="Proteomes" id="UP001178461"/>
    </source>
</evidence>
<feature type="signal peptide" evidence="3">
    <location>
        <begin position="1"/>
        <end position="24"/>
    </location>
</feature>
<keyword evidence="2" id="KW-0472">Membrane</keyword>
<dbReference type="InterPro" id="IPR011641">
    <property type="entry name" value="Tyr-kin_ephrin_A/B_rcpt-like"/>
</dbReference>
<dbReference type="InterPro" id="IPR013783">
    <property type="entry name" value="Ig-like_fold"/>
</dbReference>
<dbReference type="Gene3D" id="2.10.50.10">
    <property type="entry name" value="Tumor Necrosis Factor Receptor, subunit A, domain 2"/>
    <property type="match status" value="1"/>
</dbReference>
<feature type="transmembrane region" description="Helical" evidence="2">
    <location>
        <begin position="340"/>
        <end position="365"/>
    </location>
</feature>
<dbReference type="CDD" id="cd00096">
    <property type="entry name" value="Ig"/>
    <property type="match status" value="1"/>
</dbReference>
<dbReference type="GO" id="GO:0005576">
    <property type="term" value="C:extracellular region"/>
    <property type="evidence" value="ECO:0007669"/>
    <property type="project" value="InterPro"/>
</dbReference>
<dbReference type="Proteomes" id="UP001178461">
    <property type="component" value="Chromosome 6"/>
</dbReference>
<dbReference type="PROSITE" id="PS50835">
    <property type="entry name" value="IG_LIKE"/>
    <property type="match status" value="1"/>
</dbReference>
<dbReference type="GO" id="GO:0002199">
    <property type="term" value="C:zona pellucida receptor complex"/>
    <property type="evidence" value="ECO:0007669"/>
    <property type="project" value="TreeGrafter"/>
</dbReference>
<feature type="domain" description="Ig-like" evidence="4">
    <location>
        <begin position="35"/>
        <end position="128"/>
    </location>
</feature>
<evidence type="ECO:0000256" key="2">
    <source>
        <dbReference type="SAM" id="Phobius"/>
    </source>
</evidence>
<evidence type="ECO:0000256" key="1">
    <source>
        <dbReference type="SAM" id="MobiDB-lite"/>
    </source>
</evidence>
<evidence type="ECO:0000313" key="5">
    <source>
        <dbReference type="EMBL" id="CAI5777382.1"/>
    </source>
</evidence>
<keyword evidence="2" id="KW-0812">Transmembrane</keyword>
<accession>A0AA35PAB1</accession>
<evidence type="ECO:0000256" key="3">
    <source>
        <dbReference type="SAM" id="SignalP"/>
    </source>
</evidence>
<dbReference type="InterPro" id="IPR007110">
    <property type="entry name" value="Ig-like_dom"/>
</dbReference>
<dbReference type="GO" id="GO:0007339">
    <property type="term" value="P:binding of sperm to zona pellucida"/>
    <property type="evidence" value="ECO:0007669"/>
    <property type="project" value="InterPro"/>
</dbReference>
<dbReference type="InterPro" id="IPR036179">
    <property type="entry name" value="Ig-like_dom_sf"/>
</dbReference>
<keyword evidence="2" id="KW-1133">Transmembrane helix</keyword>
<gene>
    <name evidence="5" type="ORF">PODLI_1B037666</name>
</gene>
<dbReference type="Pfam" id="PF07699">
    <property type="entry name" value="Ephrin_rec_like"/>
    <property type="match status" value="1"/>
</dbReference>
<feature type="compositionally biased region" description="Basic and acidic residues" evidence="1">
    <location>
        <begin position="373"/>
        <end position="389"/>
    </location>
</feature>
<sequence>MSCWSAGVALGILVLLLCDGPGCGLHLDLSDNGTPAGLARVRKTAGELDTIFVHIGAKEFTIPCKSSEMDVVIGMNPTYNWSLENEETHPLSGDASLTLHDFHTDDSGLYVCTVSYTTDGQLHTKTFYHTVVGYHIRAELHVLLLFQCNSCDEELTHGFLKTLREHLSEVVHHLHCELLLGAISCFPTMEKPLDEFNFQVELEVSPFGKGWDKFCSPKADALEFDCYNGAVLSNLQQAEEAITIFMENNKRFPLGEVMDRPRSYRHAVPTAVVSGAAACPPGTYSVAAAGNCVPCPNGTYSLRYGTTVCIQCYHNGSTLHPAARTAAECMSPEVPPTHGFPALLVIFVVLLLTCLCIIVLCCWYFRRRRKKKQDSFPKGDGETKQEKEVTVLAVPDSPKDDSPLLPSPTLENAEKDDSPLLPSPTLENAEKDHSPLLPSPTLENAEKDDSPLLPSLTFENPDQEGVMFPTPPNPEEEPGGAVSPPPFELEEQPVIENVVFPSSSPVSDFEST</sequence>
<feature type="chain" id="PRO_5041219639" evidence="3">
    <location>
        <begin position="25"/>
        <end position="512"/>
    </location>
</feature>
<dbReference type="SUPFAM" id="SSF57184">
    <property type="entry name" value="Growth factor receptor domain"/>
    <property type="match status" value="1"/>
</dbReference>
<dbReference type="SUPFAM" id="SSF48726">
    <property type="entry name" value="Immunoglobulin"/>
    <property type="match status" value="1"/>
</dbReference>
<proteinExistence type="predicted"/>